<keyword evidence="1" id="KW-1133">Transmembrane helix</keyword>
<organism evidence="2 3">
    <name type="scientific">Natronomonas aquatica</name>
    <dbReference type="NCBI Taxonomy" id="2841590"/>
    <lineage>
        <taxon>Archaea</taxon>
        <taxon>Methanobacteriati</taxon>
        <taxon>Methanobacteriota</taxon>
        <taxon>Stenosarchaea group</taxon>
        <taxon>Halobacteria</taxon>
        <taxon>Halobacteriales</taxon>
        <taxon>Natronomonadaceae</taxon>
        <taxon>Natronomonas</taxon>
    </lineage>
</organism>
<evidence type="ECO:0000313" key="3">
    <source>
        <dbReference type="Proteomes" id="UP001139494"/>
    </source>
</evidence>
<evidence type="ECO:0000313" key="2">
    <source>
        <dbReference type="EMBL" id="MCQ4333337.1"/>
    </source>
</evidence>
<gene>
    <name evidence="2" type="ORF">KM295_07565</name>
</gene>
<protein>
    <recommendedName>
        <fullName evidence="4">Secreted glycoprotein</fullName>
    </recommendedName>
</protein>
<accession>A0A9R1D6N3</accession>
<comment type="caution">
    <text evidence="2">The sequence shown here is derived from an EMBL/GenBank/DDBJ whole genome shotgun (WGS) entry which is preliminary data.</text>
</comment>
<dbReference type="Pfam" id="PF23928">
    <property type="entry name" value="DUF7266"/>
    <property type="match status" value="1"/>
</dbReference>
<evidence type="ECO:0008006" key="4">
    <source>
        <dbReference type="Google" id="ProtNLM"/>
    </source>
</evidence>
<dbReference type="Proteomes" id="UP001139494">
    <property type="component" value="Unassembled WGS sequence"/>
</dbReference>
<sequence>MDSDDRAVSVTVGYVLNFAIASLLLTGLLVAGGGLIERQTDQVTRDELSVAGQQLAADLTGADRLVRAGDVSTLSLRTDLPRRTAAGGYTIEITTDADGNGEIELRTHAPEVVVTVPFRIDSDLDAGSLEGGPVRIESDGGGNLEVIST</sequence>
<keyword evidence="1" id="KW-0812">Transmembrane</keyword>
<dbReference type="InterPro" id="IPR055690">
    <property type="entry name" value="DUF7266"/>
</dbReference>
<proteinExistence type="predicted"/>
<dbReference type="EMBL" id="JAHLKM010000007">
    <property type="protein sequence ID" value="MCQ4333337.1"/>
    <property type="molecule type" value="Genomic_DNA"/>
</dbReference>
<dbReference type="RefSeq" id="WP_256029361.1">
    <property type="nucleotide sequence ID" value="NZ_JAHLKM010000007.1"/>
</dbReference>
<evidence type="ECO:0000256" key="1">
    <source>
        <dbReference type="SAM" id="Phobius"/>
    </source>
</evidence>
<feature type="transmembrane region" description="Helical" evidence="1">
    <location>
        <begin position="12"/>
        <end position="36"/>
    </location>
</feature>
<dbReference type="AlphaFoldDB" id="A0A9R1D6N3"/>
<keyword evidence="1" id="KW-0472">Membrane</keyword>
<reference evidence="2" key="1">
    <citation type="journal article" date="2023" name="Front. Microbiol.">
        <title>Genomic-based phylogenetic and metabolic analyses of the genus Natronomonas, and description of Natronomonas aquatica sp. nov.</title>
        <authorList>
            <person name="Garcia-Roldan A."/>
            <person name="Duran-Viseras A."/>
            <person name="de la Haba R.R."/>
            <person name="Corral P."/>
            <person name="Sanchez-Porro C."/>
            <person name="Ventosa A."/>
        </authorList>
    </citation>
    <scope>NUCLEOTIDE SEQUENCE</scope>
    <source>
        <strain evidence="2">F2-12</strain>
    </source>
</reference>
<keyword evidence="3" id="KW-1185">Reference proteome</keyword>
<name>A0A9R1D6N3_9EURY</name>